<protein>
    <submittedName>
        <fullName evidence="1">Uncharacterized protein</fullName>
    </submittedName>
</protein>
<dbReference type="InterPro" id="IPR006175">
    <property type="entry name" value="YjgF/YER057c/UK114"/>
</dbReference>
<reference evidence="1" key="1">
    <citation type="submission" date="2018-05" db="EMBL/GenBank/DDBJ databases">
        <authorList>
            <person name="Lanie J.A."/>
            <person name="Ng W.-L."/>
            <person name="Kazmierczak K.M."/>
            <person name="Andrzejewski T.M."/>
            <person name="Davidsen T.M."/>
            <person name="Wayne K.J."/>
            <person name="Tettelin H."/>
            <person name="Glass J.I."/>
            <person name="Rusch D."/>
            <person name="Podicherti R."/>
            <person name="Tsui H.-C.T."/>
            <person name="Winkler M.E."/>
        </authorList>
    </citation>
    <scope>NUCLEOTIDE SEQUENCE</scope>
</reference>
<gene>
    <name evidence="1" type="ORF">METZ01_LOCUS231159</name>
</gene>
<dbReference type="SUPFAM" id="SSF55298">
    <property type="entry name" value="YjgF-like"/>
    <property type="match status" value="1"/>
</dbReference>
<organism evidence="1">
    <name type="scientific">marine metagenome</name>
    <dbReference type="NCBI Taxonomy" id="408172"/>
    <lineage>
        <taxon>unclassified sequences</taxon>
        <taxon>metagenomes</taxon>
        <taxon>ecological metagenomes</taxon>
    </lineage>
</organism>
<dbReference type="PANTHER" id="PTHR43857:SF1">
    <property type="entry name" value="YJGH FAMILY PROTEIN"/>
    <property type="match status" value="1"/>
</dbReference>
<dbReference type="EMBL" id="UINC01057307">
    <property type="protein sequence ID" value="SVB78305.1"/>
    <property type="molecule type" value="Genomic_DNA"/>
</dbReference>
<sequence>MFDFKLSETDRSDIAEALQVFGMIPGDCGDEYRTPPFLTASGDLSHHFEDAPAPYEVKELSTNRTVVLSGTSWEGIGGYSRAVRIGDQIWVSGTTATHGTRNIGGGDPESQAHFIIDKIEGALASLGGGLRDVVRTRVYLRDISDWEIVARVHGKRFGETLPANTLVQAGLVGEDYLVEIDVDALVGQA</sequence>
<dbReference type="Pfam" id="PF01042">
    <property type="entry name" value="Ribonuc_L-PSP"/>
    <property type="match status" value="1"/>
</dbReference>
<dbReference type="CDD" id="cd06154">
    <property type="entry name" value="YjgF_YER057c_UK114_like_6"/>
    <property type="match status" value="1"/>
</dbReference>
<proteinExistence type="predicted"/>
<accession>A0A382GTY6</accession>
<name>A0A382GTY6_9ZZZZ</name>
<dbReference type="Gene3D" id="3.30.1330.40">
    <property type="entry name" value="RutC-like"/>
    <property type="match status" value="1"/>
</dbReference>
<dbReference type="PANTHER" id="PTHR43857">
    <property type="entry name" value="BLR7761 PROTEIN"/>
    <property type="match status" value="1"/>
</dbReference>
<dbReference type="AlphaFoldDB" id="A0A382GTY6"/>
<dbReference type="InterPro" id="IPR035959">
    <property type="entry name" value="RutC-like_sf"/>
</dbReference>
<evidence type="ECO:0000313" key="1">
    <source>
        <dbReference type="EMBL" id="SVB78305.1"/>
    </source>
</evidence>